<dbReference type="FunFam" id="3.55.40.20:FF:000001">
    <property type="entry name" value="Superoxide dismutase"/>
    <property type="match status" value="1"/>
</dbReference>
<evidence type="ECO:0000259" key="9">
    <source>
        <dbReference type="Pfam" id="PF02777"/>
    </source>
</evidence>
<keyword evidence="3 7" id="KW-0560">Oxidoreductase</keyword>
<dbReference type="InterPro" id="IPR019831">
    <property type="entry name" value="Mn/Fe_SOD_N"/>
</dbReference>
<dbReference type="PROSITE" id="PS00088">
    <property type="entry name" value="SOD_MN"/>
    <property type="match status" value="1"/>
</dbReference>
<evidence type="ECO:0000256" key="5">
    <source>
        <dbReference type="ARBA" id="ARBA00049204"/>
    </source>
</evidence>
<keyword evidence="2 6" id="KW-0479">Metal-binding</keyword>
<dbReference type="GO" id="GO:0005737">
    <property type="term" value="C:cytoplasm"/>
    <property type="evidence" value="ECO:0007669"/>
    <property type="project" value="UniProtKB-ARBA"/>
</dbReference>
<evidence type="ECO:0000259" key="8">
    <source>
        <dbReference type="Pfam" id="PF00081"/>
    </source>
</evidence>
<dbReference type="InterPro" id="IPR001189">
    <property type="entry name" value="Mn/Fe_SOD"/>
</dbReference>
<evidence type="ECO:0000256" key="2">
    <source>
        <dbReference type="ARBA" id="ARBA00022723"/>
    </source>
</evidence>
<comment type="function">
    <text evidence="7">Destroys radicals which are normally produced within the cells and which are toxic to biological systems.</text>
</comment>
<comment type="similarity">
    <text evidence="1 7">Belongs to the iron/manganese superoxide dismutase family.</text>
</comment>
<feature type="domain" description="Manganese/iron superoxide dismutase N-terminal" evidence="8">
    <location>
        <begin position="2"/>
        <end position="83"/>
    </location>
</feature>
<dbReference type="EC" id="1.15.1.1" evidence="7"/>
<reference evidence="10" key="1">
    <citation type="submission" date="2022-08" db="EMBL/GenBank/DDBJ databases">
        <title>Genomic Encyclopedia of Type Strains, Phase III (KMG-III): the genomes of soil and plant-associated and newly described type strains.</title>
        <authorList>
            <person name="Whitman W."/>
        </authorList>
    </citation>
    <scope>NUCLEOTIDE SEQUENCE</scope>
    <source>
        <strain evidence="10">HMT 1</strain>
    </source>
</reference>
<protein>
    <recommendedName>
        <fullName evidence="7">Superoxide dismutase</fullName>
        <ecNumber evidence="7">1.15.1.1</ecNumber>
    </recommendedName>
</protein>
<dbReference type="InterPro" id="IPR019832">
    <property type="entry name" value="Mn/Fe_SOD_C"/>
</dbReference>
<organism evidence="10 11">
    <name type="scientific">Methylohalomonas lacus</name>
    <dbReference type="NCBI Taxonomy" id="398773"/>
    <lineage>
        <taxon>Bacteria</taxon>
        <taxon>Pseudomonadati</taxon>
        <taxon>Pseudomonadota</taxon>
        <taxon>Gammaproteobacteria</taxon>
        <taxon>Methylohalomonadales</taxon>
        <taxon>Methylohalomonadaceae</taxon>
        <taxon>Methylohalomonas</taxon>
    </lineage>
</organism>
<keyword evidence="11" id="KW-1185">Reference proteome</keyword>
<dbReference type="InterPro" id="IPR036314">
    <property type="entry name" value="SOD_C_sf"/>
</dbReference>
<keyword evidence="4" id="KW-0408">Iron</keyword>
<gene>
    <name evidence="10" type="ORF">J2T55_001537</name>
</gene>
<dbReference type="GO" id="GO:0004784">
    <property type="term" value="F:superoxide dismutase activity"/>
    <property type="evidence" value="ECO:0007669"/>
    <property type="project" value="UniProtKB-EC"/>
</dbReference>
<dbReference type="EMBL" id="JANUCT010000009">
    <property type="protein sequence ID" value="MCS3903511.1"/>
    <property type="molecule type" value="Genomic_DNA"/>
</dbReference>
<accession>A0AAE3HLV4</accession>
<dbReference type="SUPFAM" id="SSF46609">
    <property type="entry name" value="Fe,Mn superoxide dismutase (SOD), N-terminal domain"/>
    <property type="match status" value="1"/>
</dbReference>
<evidence type="ECO:0000256" key="4">
    <source>
        <dbReference type="ARBA" id="ARBA00023004"/>
    </source>
</evidence>
<evidence type="ECO:0000313" key="10">
    <source>
        <dbReference type="EMBL" id="MCS3903511.1"/>
    </source>
</evidence>
<dbReference type="Pfam" id="PF02777">
    <property type="entry name" value="Sod_Fe_C"/>
    <property type="match status" value="1"/>
</dbReference>
<dbReference type="PRINTS" id="PR01703">
    <property type="entry name" value="MNSODISMTASE"/>
</dbReference>
<dbReference type="FunFam" id="1.10.287.990:FF:000002">
    <property type="entry name" value="Superoxide dismutase"/>
    <property type="match status" value="1"/>
</dbReference>
<name>A0AAE3HLV4_9GAMM</name>
<feature type="domain" description="Manganese/iron superoxide dismutase C-terminal" evidence="9">
    <location>
        <begin position="90"/>
        <end position="190"/>
    </location>
</feature>
<dbReference type="InterPro" id="IPR019833">
    <property type="entry name" value="Mn/Fe_SOD_BS"/>
</dbReference>
<feature type="binding site" evidence="6">
    <location>
        <position position="162"/>
    </location>
    <ligand>
        <name>Mn(2+)</name>
        <dbReference type="ChEBI" id="CHEBI:29035"/>
    </ligand>
</feature>
<dbReference type="RefSeq" id="WP_259055322.1">
    <property type="nucleotide sequence ID" value="NZ_JANUCT010000009.1"/>
</dbReference>
<dbReference type="SUPFAM" id="SSF54719">
    <property type="entry name" value="Fe,Mn superoxide dismutase (SOD), C-terminal domain"/>
    <property type="match status" value="1"/>
</dbReference>
<proteinExistence type="inferred from homology"/>
<dbReference type="PIRSF" id="PIRSF000349">
    <property type="entry name" value="SODismutase"/>
    <property type="match status" value="1"/>
</dbReference>
<dbReference type="Gene3D" id="1.10.287.990">
    <property type="entry name" value="Fe,Mn superoxide dismutase (SOD) domain"/>
    <property type="match status" value="1"/>
</dbReference>
<dbReference type="Gene3D" id="3.55.40.20">
    <property type="entry name" value="Iron/manganese superoxide dismutase, C-terminal domain"/>
    <property type="match status" value="1"/>
</dbReference>
<dbReference type="Pfam" id="PF00081">
    <property type="entry name" value="Sod_Fe_N"/>
    <property type="match status" value="1"/>
</dbReference>
<dbReference type="InterPro" id="IPR036324">
    <property type="entry name" value="Mn/Fe_SOD_N_sf"/>
</dbReference>
<evidence type="ECO:0000313" key="11">
    <source>
        <dbReference type="Proteomes" id="UP001204445"/>
    </source>
</evidence>
<comment type="catalytic activity">
    <reaction evidence="5 7">
        <text>2 superoxide + 2 H(+) = H2O2 + O2</text>
        <dbReference type="Rhea" id="RHEA:20696"/>
        <dbReference type="ChEBI" id="CHEBI:15378"/>
        <dbReference type="ChEBI" id="CHEBI:15379"/>
        <dbReference type="ChEBI" id="CHEBI:16240"/>
        <dbReference type="ChEBI" id="CHEBI:18421"/>
        <dbReference type="EC" id="1.15.1.1"/>
    </reaction>
</comment>
<feature type="binding site" evidence="6">
    <location>
        <position position="158"/>
    </location>
    <ligand>
        <name>Mn(2+)</name>
        <dbReference type="ChEBI" id="CHEBI:29035"/>
    </ligand>
</feature>
<dbReference type="PANTHER" id="PTHR42769">
    <property type="entry name" value="SUPEROXIDE DISMUTASE"/>
    <property type="match status" value="1"/>
</dbReference>
<evidence type="ECO:0000256" key="7">
    <source>
        <dbReference type="RuleBase" id="RU000414"/>
    </source>
</evidence>
<sequence>MEHKLPELPYAKDALAPHISAETLEYHYGKHHQTYVDTLNKMLPDSEFKEASLEDIIKQAPAGKLFNQAAQVWNHTFYWNSMSPKGGKDPSGDLGKAIDDAFGSADELRKQFNEKAVGNFGSGWTWLVVNKSGKLEVVNTDDAGNPLQDDLKPILTCDVWEHAYYIDYRNARPKYLEAFWQLVNWDFAARNFGG</sequence>
<evidence type="ECO:0000256" key="1">
    <source>
        <dbReference type="ARBA" id="ARBA00008714"/>
    </source>
</evidence>
<dbReference type="GO" id="GO:0046914">
    <property type="term" value="F:transition metal ion binding"/>
    <property type="evidence" value="ECO:0007669"/>
    <property type="project" value="UniProtKB-ARBA"/>
</dbReference>
<evidence type="ECO:0000256" key="3">
    <source>
        <dbReference type="ARBA" id="ARBA00023002"/>
    </source>
</evidence>
<evidence type="ECO:0000256" key="6">
    <source>
        <dbReference type="PIRSR" id="PIRSR000349-1"/>
    </source>
</evidence>
<dbReference type="PANTHER" id="PTHR42769:SF3">
    <property type="entry name" value="SUPEROXIDE DISMUTASE [FE] 2, CHLOROPLASTIC"/>
    <property type="match status" value="1"/>
</dbReference>
<feature type="binding site" evidence="6">
    <location>
        <position position="75"/>
    </location>
    <ligand>
        <name>Mn(2+)</name>
        <dbReference type="ChEBI" id="CHEBI:29035"/>
    </ligand>
</feature>
<comment type="caution">
    <text evidence="10">The sequence shown here is derived from an EMBL/GenBank/DDBJ whole genome shotgun (WGS) entry which is preliminary data.</text>
</comment>
<feature type="binding site" evidence="6">
    <location>
        <position position="27"/>
    </location>
    <ligand>
        <name>Mn(2+)</name>
        <dbReference type="ChEBI" id="CHEBI:29035"/>
    </ligand>
</feature>
<dbReference type="AlphaFoldDB" id="A0AAE3HLV4"/>
<dbReference type="Proteomes" id="UP001204445">
    <property type="component" value="Unassembled WGS sequence"/>
</dbReference>